<dbReference type="PANTHER" id="PTHR43424">
    <property type="entry name" value="LOCUS PUTATIVE PROTEIN 1-RELATED"/>
    <property type="match status" value="1"/>
</dbReference>
<dbReference type="InterPro" id="IPR002797">
    <property type="entry name" value="Polysacc_synth"/>
</dbReference>
<keyword evidence="4 5" id="KW-0472">Membrane</keyword>
<dbReference type="eggNOG" id="COG2244">
    <property type="taxonomic scope" value="Bacteria"/>
</dbReference>
<dbReference type="EMBL" id="CU633749">
    <property type="protein sequence ID" value="CAQ70295.1"/>
    <property type="molecule type" value="Genomic_DNA"/>
</dbReference>
<evidence type="ECO:0000256" key="2">
    <source>
        <dbReference type="ARBA" id="ARBA00022692"/>
    </source>
</evidence>
<sequence>MTRRKVAGNLGWMLGERGLQVAGGIGIVAMLARGMGPEGFAHFQYAQAVVYIAASFVLICGSEVIVPRLVANPDPAAQHRLLAHGFGLRFAAGMIAYVLIGGFMLVSRPGPELWVPTLILGFAVLLREPFGIVTAWMQAHTRTRPNAIFSLVALALKAICVALLFRAGVQSVPWYAMAIVLETVLASALLGHYYLHRAPRTRITMDTALARELFSNGALFWVSFVLMMSSRRIDQLLLKPLVPLSEFGAYAASMQILDNFVVVATILCAGIAPIYVYAQPTLAVARRNILKIAAGMLLVGASGALTIAWGADWIVHLLYGSAFASAAGLLRLAALASMLVFADVALTLLPIYLRQPRLVAIKWALVFAVTVGIDLIAIPAYGAHGAILGYAIANFLSVLFGLWIWLREGRRATMTREASA</sequence>
<feature type="transmembrane region" description="Helical" evidence="5">
    <location>
        <begin position="360"/>
        <end position="381"/>
    </location>
</feature>
<feature type="transmembrane region" description="Helical" evidence="5">
    <location>
        <begin position="12"/>
        <end position="32"/>
    </location>
</feature>
<dbReference type="Proteomes" id="UP000001692">
    <property type="component" value="Chromosome 1"/>
</dbReference>
<evidence type="ECO:0000313" key="6">
    <source>
        <dbReference type="EMBL" id="CAQ70295.1"/>
    </source>
</evidence>
<dbReference type="GO" id="GO:0016020">
    <property type="term" value="C:membrane"/>
    <property type="evidence" value="ECO:0007669"/>
    <property type="project" value="UniProtKB-SubCell"/>
</dbReference>
<dbReference type="BioCyc" id="CTAI977880:RALTA_RS11470-MONOMER"/>
<proteinExistence type="predicted"/>
<feature type="transmembrane region" description="Helical" evidence="5">
    <location>
        <begin position="113"/>
        <end position="136"/>
    </location>
</feature>
<evidence type="ECO:0000256" key="1">
    <source>
        <dbReference type="ARBA" id="ARBA00004141"/>
    </source>
</evidence>
<feature type="transmembrane region" description="Helical" evidence="5">
    <location>
        <begin position="329"/>
        <end position="353"/>
    </location>
</feature>
<name>B3R5X0_CUPTR</name>
<feature type="transmembrane region" description="Helical" evidence="5">
    <location>
        <begin position="387"/>
        <end position="406"/>
    </location>
</feature>
<feature type="transmembrane region" description="Helical" evidence="5">
    <location>
        <begin position="249"/>
        <end position="277"/>
    </location>
</feature>
<evidence type="ECO:0000313" key="7">
    <source>
        <dbReference type="Proteomes" id="UP000001692"/>
    </source>
</evidence>
<comment type="subcellular location">
    <subcellularLocation>
        <location evidence="1">Membrane</location>
        <topology evidence="1">Multi-pass membrane protein</topology>
    </subcellularLocation>
</comment>
<dbReference type="HOGENOM" id="CLU_054018_0_0_4"/>
<feature type="transmembrane region" description="Helical" evidence="5">
    <location>
        <begin position="208"/>
        <end position="229"/>
    </location>
</feature>
<organism evidence="6 7">
    <name type="scientific">Cupriavidus taiwanensis (strain DSM 17343 / BCRC 17206 / CCUG 44338 / CIP 107171 / LMG 19424 / R1)</name>
    <name type="common">Ralstonia taiwanensis (strain LMG 19424)</name>
    <dbReference type="NCBI Taxonomy" id="977880"/>
    <lineage>
        <taxon>Bacteria</taxon>
        <taxon>Pseudomonadati</taxon>
        <taxon>Pseudomonadota</taxon>
        <taxon>Betaproteobacteria</taxon>
        <taxon>Burkholderiales</taxon>
        <taxon>Burkholderiaceae</taxon>
        <taxon>Cupriavidus</taxon>
    </lineage>
</organism>
<feature type="transmembrane region" description="Helical" evidence="5">
    <location>
        <begin position="289"/>
        <end position="309"/>
    </location>
</feature>
<feature type="transmembrane region" description="Helical" evidence="5">
    <location>
        <begin position="86"/>
        <end position="107"/>
    </location>
</feature>
<evidence type="ECO:0000256" key="5">
    <source>
        <dbReference type="SAM" id="Phobius"/>
    </source>
</evidence>
<reference evidence="6 7" key="1">
    <citation type="journal article" date="2008" name="Genome Res.">
        <title>Genome sequence of the beta-rhizobium Cupriavidus taiwanensis and comparative genomics of rhizobia.</title>
        <authorList>
            <person name="Amadou C."/>
            <person name="Pascal G."/>
            <person name="Mangenot S."/>
            <person name="Glew M."/>
            <person name="Bontemps C."/>
            <person name="Capela D."/>
            <person name="Carrere S."/>
            <person name="Cruveiller S."/>
            <person name="Dossat C."/>
            <person name="Lajus A."/>
            <person name="Marchetti M."/>
            <person name="Poinsot V."/>
            <person name="Rouy Z."/>
            <person name="Servin B."/>
            <person name="Saad M."/>
            <person name="Schenowitz C."/>
            <person name="Barbe V."/>
            <person name="Batut J."/>
            <person name="Medigue C."/>
            <person name="Masson-Boivin C."/>
        </authorList>
    </citation>
    <scope>NUCLEOTIDE SEQUENCE [LARGE SCALE GENOMIC DNA]</scope>
    <source>
        <strain evidence="7">DSM 17343 / BCRC 17206 / CCUG 44338 / CIP 107171 / LMG 19424 / R1</strain>
    </source>
</reference>
<keyword evidence="2 5" id="KW-0812">Transmembrane</keyword>
<keyword evidence="3 5" id="KW-1133">Transmembrane helix</keyword>
<protein>
    <submittedName>
        <fullName evidence="6">Lipopolysaccharide o-antigen export integral membrane protein</fullName>
    </submittedName>
</protein>
<dbReference type="PANTHER" id="PTHR43424:SF1">
    <property type="entry name" value="LOCUS PUTATIVE PROTEIN 1-RELATED"/>
    <property type="match status" value="1"/>
</dbReference>
<keyword evidence="7" id="KW-1185">Reference proteome</keyword>
<gene>
    <name evidence="6" type="ordered locus">RALTA_A2360</name>
</gene>
<accession>B3R5X0</accession>
<feature type="transmembrane region" description="Helical" evidence="5">
    <location>
        <begin position="44"/>
        <end position="66"/>
    </location>
</feature>
<feature type="transmembrane region" description="Helical" evidence="5">
    <location>
        <begin position="174"/>
        <end position="196"/>
    </location>
</feature>
<dbReference type="KEGG" id="cti:RALTA_A2360"/>
<dbReference type="Pfam" id="PF01943">
    <property type="entry name" value="Polysacc_synt"/>
    <property type="match status" value="1"/>
</dbReference>
<dbReference type="AlphaFoldDB" id="B3R5X0"/>
<evidence type="ECO:0000256" key="4">
    <source>
        <dbReference type="ARBA" id="ARBA00023136"/>
    </source>
</evidence>
<dbReference type="InterPro" id="IPR052556">
    <property type="entry name" value="PolySynth_Transporter"/>
</dbReference>
<evidence type="ECO:0000256" key="3">
    <source>
        <dbReference type="ARBA" id="ARBA00022989"/>
    </source>
</evidence>
<feature type="transmembrane region" description="Helical" evidence="5">
    <location>
        <begin position="148"/>
        <end position="168"/>
    </location>
</feature>